<dbReference type="SUPFAM" id="SSF161093">
    <property type="entry name" value="MgtE membrane domain-like"/>
    <property type="match status" value="1"/>
</dbReference>
<evidence type="ECO:0000256" key="5">
    <source>
        <dbReference type="ARBA" id="ARBA00022842"/>
    </source>
</evidence>
<feature type="transmembrane region" description="Helical" evidence="10">
    <location>
        <begin position="324"/>
        <end position="351"/>
    </location>
</feature>
<evidence type="ECO:0000256" key="1">
    <source>
        <dbReference type="ARBA" id="ARBA00004141"/>
    </source>
</evidence>
<comment type="subcellular location">
    <subcellularLocation>
        <location evidence="1">Membrane</location>
        <topology evidence="1">Multi-pass membrane protein</topology>
    </subcellularLocation>
</comment>
<dbReference type="Gene3D" id="3.30.450.70">
    <property type="match status" value="1"/>
</dbReference>
<evidence type="ECO:0000256" key="2">
    <source>
        <dbReference type="ARBA" id="ARBA00009749"/>
    </source>
</evidence>
<reference evidence="13 14" key="1">
    <citation type="submission" date="2020-04" db="EMBL/GenBank/DDBJ databases">
        <title>Perkinsus olseni comparative genomics.</title>
        <authorList>
            <person name="Bogema D.R."/>
        </authorList>
    </citation>
    <scope>NUCLEOTIDE SEQUENCE [LARGE SCALE GENOMIC DNA]</scope>
    <source>
        <strain evidence="13">ATCC PRA-205</strain>
    </source>
</reference>
<proteinExistence type="inferred from homology"/>
<dbReference type="GO" id="GO:0008324">
    <property type="term" value="F:monoatomic cation transmembrane transporter activity"/>
    <property type="evidence" value="ECO:0007669"/>
    <property type="project" value="InterPro"/>
</dbReference>
<dbReference type="Pfam" id="PF04099">
    <property type="entry name" value="Sybindin"/>
    <property type="match status" value="1"/>
</dbReference>
<keyword evidence="8 10" id="KW-0472">Membrane</keyword>
<comment type="similarity">
    <text evidence="2">Belongs to the SLC41A transporter family.</text>
</comment>
<feature type="chain" id="PRO_5029879318" evidence="11">
    <location>
        <begin position="22"/>
        <end position="506"/>
    </location>
</feature>
<dbReference type="Gene3D" id="1.10.357.20">
    <property type="entry name" value="SLC41 divalent cation transporters, integral membrane domain"/>
    <property type="match status" value="1"/>
</dbReference>
<evidence type="ECO:0000256" key="3">
    <source>
        <dbReference type="ARBA" id="ARBA00022448"/>
    </source>
</evidence>
<evidence type="ECO:0000256" key="8">
    <source>
        <dbReference type="ARBA" id="ARBA00023136"/>
    </source>
</evidence>
<evidence type="ECO:0000259" key="12">
    <source>
        <dbReference type="Pfam" id="PF01769"/>
    </source>
</evidence>
<organism evidence="13 14">
    <name type="scientific">Perkinsus olseni</name>
    <name type="common">Perkinsus atlanticus</name>
    <dbReference type="NCBI Taxonomy" id="32597"/>
    <lineage>
        <taxon>Eukaryota</taxon>
        <taxon>Sar</taxon>
        <taxon>Alveolata</taxon>
        <taxon>Perkinsozoa</taxon>
        <taxon>Perkinsea</taxon>
        <taxon>Perkinsida</taxon>
        <taxon>Perkinsidae</taxon>
        <taxon>Perkinsus</taxon>
    </lineage>
</organism>
<dbReference type="Proteomes" id="UP000574390">
    <property type="component" value="Unassembled WGS sequence"/>
</dbReference>
<dbReference type="InterPro" id="IPR006667">
    <property type="entry name" value="SLC41_membr_dom"/>
</dbReference>
<feature type="transmembrane region" description="Helical" evidence="10">
    <location>
        <begin position="244"/>
        <end position="265"/>
    </location>
</feature>
<evidence type="ECO:0000256" key="7">
    <source>
        <dbReference type="ARBA" id="ARBA00022989"/>
    </source>
</evidence>
<dbReference type="Pfam" id="PF01769">
    <property type="entry name" value="MgtE"/>
    <property type="match status" value="1"/>
</dbReference>
<evidence type="ECO:0000313" key="14">
    <source>
        <dbReference type="Proteomes" id="UP000574390"/>
    </source>
</evidence>
<accession>A0A7J6UF23</accession>
<sequence length="506" mass="55352">MVISPRFVAAILFVLVPRNDGAMVSFSSQEWVLPVDDICNMFSRGVNKFYLEGATLLLNGSIYSEVKDVTKVNEIADCARKYGTSMSLLLWTDDYPFDECSPGKSNFTAFERELQSYVTQYNVDEDYPSFVEDQVRKTGRSVTWALQVYRPIALKHTIADSERSPATIGRRPIHSTSIMQLPARNDVAEEVASSEVSSPRAASESTTDSEVEGHTPAHRRIKDTPDSAVKYHSASTLRRCATKLPALLITLFLELIPALVYSNGYSLLEPYIGEEKSNLFIALNSLVAAVAGNFALQNSSNMSRAISIGIITRDRWMGHAFKEFLLGCVLSVELGVLFFVITGFVISPILFHGEVDATLGLITPPVLYFFLRLDPSACAGPGETCFQDVVGSVVMVYMAQGVFALGRGTINPRSVFAFYIVSRDGSLLYDYESLTAEQRPSANDKIRWSSTFHTLSAIAASLSPTLPASGHGSAGGGGSKLEYLNPRGIKTIRGDSYSVHCMTVIS</sequence>
<keyword evidence="4 10" id="KW-0812">Transmembrane</keyword>
<feature type="domain" description="SLC41A/MgtE integral membrane" evidence="12">
    <location>
        <begin position="286"/>
        <end position="396"/>
    </location>
</feature>
<feature type="transmembrane region" description="Helical" evidence="10">
    <location>
        <begin position="277"/>
        <end position="296"/>
    </location>
</feature>
<keyword evidence="6" id="KW-0931">ER-Golgi transport</keyword>
<evidence type="ECO:0000256" key="11">
    <source>
        <dbReference type="SAM" id="SignalP"/>
    </source>
</evidence>
<evidence type="ECO:0000313" key="13">
    <source>
        <dbReference type="EMBL" id="KAF4755728.1"/>
    </source>
</evidence>
<evidence type="ECO:0000256" key="9">
    <source>
        <dbReference type="SAM" id="MobiDB-lite"/>
    </source>
</evidence>
<dbReference type="GO" id="GO:0016192">
    <property type="term" value="P:vesicle-mediated transport"/>
    <property type="evidence" value="ECO:0007669"/>
    <property type="project" value="UniProtKB-KW"/>
</dbReference>
<evidence type="ECO:0000256" key="10">
    <source>
        <dbReference type="SAM" id="Phobius"/>
    </source>
</evidence>
<protein>
    <submittedName>
        <fullName evidence="13">Trafficking protein particle complex subunit 4</fullName>
    </submittedName>
</protein>
<feature type="region of interest" description="Disordered" evidence="9">
    <location>
        <begin position="190"/>
        <end position="225"/>
    </location>
</feature>
<evidence type="ECO:0000256" key="4">
    <source>
        <dbReference type="ARBA" id="ARBA00022692"/>
    </source>
</evidence>
<feature type="signal peptide" evidence="11">
    <location>
        <begin position="1"/>
        <end position="21"/>
    </location>
</feature>
<dbReference type="InterPro" id="IPR007233">
    <property type="entry name" value="TRAPPC"/>
</dbReference>
<dbReference type="GO" id="GO:0030008">
    <property type="term" value="C:TRAPP complex"/>
    <property type="evidence" value="ECO:0007669"/>
    <property type="project" value="InterPro"/>
</dbReference>
<comment type="caution">
    <text evidence="13">The sequence shown here is derived from an EMBL/GenBank/DDBJ whole genome shotgun (WGS) entry which is preliminary data.</text>
</comment>
<feature type="non-terminal residue" evidence="13">
    <location>
        <position position="1"/>
    </location>
</feature>
<dbReference type="GO" id="GO:0016020">
    <property type="term" value="C:membrane"/>
    <property type="evidence" value="ECO:0007669"/>
    <property type="project" value="UniProtKB-SubCell"/>
</dbReference>
<keyword evidence="3" id="KW-0813">Transport</keyword>
<keyword evidence="5" id="KW-0460">Magnesium</keyword>
<dbReference type="InterPro" id="IPR036739">
    <property type="entry name" value="SLC41_membr_dom_sf"/>
</dbReference>
<name>A0A7J6UF23_PEROL</name>
<evidence type="ECO:0000256" key="6">
    <source>
        <dbReference type="ARBA" id="ARBA00022892"/>
    </source>
</evidence>
<keyword evidence="7 10" id="KW-1133">Transmembrane helix</keyword>
<feature type="compositionally biased region" description="Low complexity" evidence="9">
    <location>
        <begin position="190"/>
        <end position="205"/>
    </location>
</feature>
<keyword evidence="11" id="KW-0732">Signal</keyword>
<dbReference type="AlphaFoldDB" id="A0A7J6UF23"/>
<gene>
    <name evidence="13" type="primary">TRAPPC4_4</name>
    <name evidence="13" type="ORF">FOZ62_008729</name>
</gene>
<dbReference type="EMBL" id="JABANM010000565">
    <property type="protein sequence ID" value="KAF4755728.1"/>
    <property type="molecule type" value="Genomic_DNA"/>
</dbReference>